<keyword evidence="3" id="KW-1185">Reference proteome</keyword>
<comment type="caution">
    <text evidence="2">The sequence shown here is derived from an EMBL/GenBank/DDBJ whole genome shotgun (WGS) entry which is preliminary data.</text>
</comment>
<organism evidence="2 3">
    <name type="scientific">Tilletia horrida</name>
    <dbReference type="NCBI Taxonomy" id="155126"/>
    <lineage>
        <taxon>Eukaryota</taxon>
        <taxon>Fungi</taxon>
        <taxon>Dikarya</taxon>
        <taxon>Basidiomycota</taxon>
        <taxon>Ustilaginomycotina</taxon>
        <taxon>Exobasidiomycetes</taxon>
        <taxon>Tilletiales</taxon>
        <taxon>Tilletiaceae</taxon>
        <taxon>Tilletia</taxon>
    </lineage>
</organism>
<keyword evidence="1" id="KW-0812">Transmembrane</keyword>
<accession>A0AAN6JN32</accession>
<proteinExistence type="predicted"/>
<dbReference type="AlphaFoldDB" id="A0AAN6JN32"/>
<dbReference type="Proteomes" id="UP001176521">
    <property type="component" value="Unassembled WGS sequence"/>
</dbReference>
<gene>
    <name evidence="2" type="ORF">OC842_000468</name>
</gene>
<reference evidence="2" key="1">
    <citation type="journal article" date="2023" name="PhytoFront">
        <title>Draft Genome Resources of Seven Strains of Tilletia horrida, Causal Agent of Kernel Smut of Rice.</title>
        <authorList>
            <person name="Khanal S."/>
            <person name="Antony Babu S."/>
            <person name="Zhou X.G."/>
        </authorList>
    </citation>
    <scope>NUCLEOTIDE SEQUENCE</scope>
    <source>
        <strain evidence="2">TX3</strain>
    </source>
</reference>
<protein>
    <submittedName>
        <fullName evidence="2">Uncharacterized protein</fullName>
    </submittedName>
</protein>
<feature type="transmembrane region" description="Helical" evidence="1">
    <location>
        <begin position="21"/>
        <end position="45"/>
    </location>
</feature>
<keyword evidence="1" id="KW-0472">Membrane</keyword>
<evidence type="ECO:0000256" key="1">
    <source>
        <dbReference type="SAM" id="Phobius"/>
    </source>
</evidence>
<name>A0AAN6JN32_9BASI</name>
<evidence type="ECO:0000313" key="2">
    <source>
        <dbReference type="EMBL" id="KAK0540439.1"/>
    </source>
</evidence>
<dbReference type="EMBL" id="JAPDMQ010000013">
    <property type="protein sequence ID" value="KAK0540439.1"/>
    <property type="molecule type" value="Genomic_DNA"/>
</dbReference>
<evidence type="ECO:0000313" key="3">
    <source>
        <dbReference type="Proteomes" id="UP001176521"/>
    </source>
</evidence>
<sequence>MGAVASCLNSIIRVIVDGLTAIFNAIASVLITIVRGIGTILMATFDCIADVLCCRCNGRSRVKTRRGFRSRRTTKI</sequence>
<keyword evidence="1" id="KW-1133">Transmembrane helix</keyword>